<evidence type="ECO:0000256" key="1">
    <source>
        <dbReference type="SAM" id="Coils"/>
    </source>
</evidence>
<feature type="compositionally biased region" description="Polar residues" evidence="2">
    <location>
        <begin position="1032"/>
        <end position="1044"/>
    </location>
</feature>
<feature type="region of interest" description="Disordered" evidence="2">
    <location>
        <begin position="986"/>
        <end position="1013"/>
    </location>
</feature>
<dbReference type="Proteomes" id="UP001438707">
    <property type="component" value="Unassembled WGS sequence"/>
</dbReference>
<keyword evidence="4" id="KW-1185">Reference proteome</keyword>
<evidence type="ECO:0000313" key="3">
    <source>
        <dbReference type="EMBL" id="KAK9825623.1"/>
    </source>
</evidence>
<comment type="caution">
    <text evidence="3">The sequence shown here is derived from an EMBL/GenBank/DDBJ whole genome shotgun (WGS) entry which is preliminary data.</text>
</comment>
<evidence type="ECO:0000256" key="2">
    <source>
        <dbReference type="SAM" id="MobiDB-lite"/>
    </source>
</evidence>
<dbReference type="AlphaFoldDB" id="A0AAW1QWC3"/>
<feature type="compositionally biased region" description="Polar residues" evidence="2">
    <location>
        <begin position="219"/>
        <end position="232"/>
    </location>
</feature>
<feature type="region of interest" description="Disordered" evidence="2">
    <location>
        <begin position="25"/>
        <end position="73"/>
    </location>
</feature>
<feature type="coiled-coil region" evidence="1">
    <location>
        <begin position="372"/>
        <end position="399"/>
    </location>
</feature>
<feature type="compositionally biased region" description="Polar residues" evidence="2">
    <location>
        <begin position="28"/>
        <end position="43"/>
    </location>
</feature>
<dbReference type="EMBL" id="JALJOS010000024">
    <property type="protein sequence ID" value="KAK9825623.1"/>
    <property type="molecule type" value="Genomic_DNA"/>
</dbReference>
<accession>A0AAW1QWC3</accession>
<feature type="region of interest" description="Disordered" evidence="2">
    <location>
        <begin position="204"/>
        <end position="295"/>
    </location>
</feature>
<protein>
    <submittedName>
        <fullName evidence="3">Uncharacterized protein</fullName>
    </submittedName>
</protein>
<proteinExistence type="predicted"/>
<feature type="region of interest" description="Disordered" evidence="2">
    <location>
        <begin position="1032"/>
        <end position="1064"/>
    </location>
</feature>
<keyword evidence="1" id="KW-0175">Coiled coil</keyword>
<name>A0AAW1QWC3_9CHLO</name>
<evidence type="ECO:0000313" key="4">
    <source>
        <dbReference type="Proteomes" id="UP001438707"/>
    </source>
</evidence>
<reference evidence="3 4" key="1">
    <citation type="journal article" date="2024" name="Nat. Commun.">
        <title>Phylogenomics reveals the evolutionary origins of lichenization in chlorophyte algae.</title>
        <authorList>
            <person name="Puginier C."/>
            <person name="Libourel C."/>
            <person name="Otte J."/>
            <person name="Skaloud P."/>
            <person name="Haon M."/>
            <person name="Grisel S."/>
            <person name="Petersen M."/>
            <person name="Berrin J.G."/>
            <person name="Delaux P.M."/>
            <person name="Dal Grande F."/>
            <person name="Keller J."/>
        </authorList>
    </citation>
    <scope>NUCLEOTIDE SEQUENCE [LARGE SCALE GENOMIC DNA]</scope>
    <source>
        <strain evidence="3 4">SAG 2145</strain>
    </source>
</reference>
<gene>
    <name evidence="3" type="ORF">WJX74_010899</name>
</gene>
<sequence length="1064" mass="118003">MGPLNRPSTKKDILHANPALERLFAAAQAQQTHLPPDPSSTRLQGLPIGRFHTADKQRGSGQPRSPRKDKDRQDAALLRQWLQVETNQFNQKYGNRQESTPLPEFLMLALREGRKLYTQAFQELARQITTICKEHGQLMADIWLGNAAMIEMIIERLRDFSFECRTRLSQMEQQLQLKDDTAASSARSIPEATRVRQYMGWDGSGRAAAAAEPVPRPSQPTQQPAKDPTNLTARDPQAVNASMSRPAAAPEADARHSTPPSPRRRLQSPDAGIVEGGIRDSRPTPDLLRVPTSLGQPRRASIAMDLRTGTRRASLITSNLLRQLNIQDERAPAQEGGLLQAESMVLQNAQLQDLLDGCRRELADVYTQVTDLERTADTLVEMESRAEIAENERDVALDKLRISTPRPAPDLRNLPSVLDSAGLKKFQDALSKFQAWEEGALAEMLLGLETPSGPIMQVAKGLLGCLAPAVAKGRMSHTSLLQALQEGALVDVMAVLVPSHLHDWLVEYVNKLKAEGQDLEPLVRFLLGITEQAKSFDPAFYGSLSPYREVVTYEGLIKAIQSSRVATIQRVEQLEAQNRLLQGQLTALHASIQSDKDKVVRAEEAKRRREDEARVERRSPIAEYCDMLTTQGEGQFKDSFIGMGMGNDVPKLFRHNGRVRNKAISKRETEKTIKEIWKEKMVEMRSGKQTDLAEFMFNFFQKRVGISTAVIEGGYNLLFGLWKYAWDADCELFLKILKGELKEGVYIQQAQLQDELEELFVALDKAHFGQETGFLNKSELRIALETYFRVGLPGGKTLDHFDELMQALDEDQAEEKFEHKKVFEEDREFNQGSFAEAIRDQFLQERSMYFKQLEQTIFENAGWAEDCTREHVVNALVALDPEMGERQAKAAVDGVFMPGNELSSVKVAVKRLQQGALSAGRSASKSMSIMGKIKTTEPQKGGKGHKPSAAIQAAIDAVREQAWGMRTAASGAAGLAKAKTANPRELQHAASIGGRSLPAGGTLSKGARTSSMPANMRRSLVAPLRLDKLPSVTEQAVVNPNGNQPADDASTDVSTERSQVPDEM</sequence>
<organism evidence="3 4">
    <name type="scientific">Apatococcus lobatus</name>
    <dbReference type="NCBI Taxonomy" id="904363"/>
    <lineage>
        <taxon>Eukaryota</taxon>
        <taxon>Viridiplantae</taxon>
        <taxon>Chlorophyta</taxon>
        <taxon>core chlorophytes</taxon>
        <taxon>Trebouxiophyceae</taxon>
        <taxon>Chlorellales</taxon>
        <taxon>Chlorellaceae</taxon>
        <taxon>Apatococcus</taxon>
    </lineage>
</organism>